<feature type="domain" description="SWIM-type" evidence="2">
    <location>
        <begin position="418"/>
        <end position="455"/>
    </location>
</feature>
<dbReference type="PROSITE" id="PS50966">
    <property type="entry name" value="ZF_SWIM"/>
    <property type="match status" value="1"/>
</dbReference>
<keyword evidence="1" id="KW-0863">Zinc-finger</keyword>
<reference evidence="4" key="1">
    <citation type="journal article" date="2019" name="Int. J. Syst. Evol. Microbiol.">
        <title>The Global Catalogue of Microorganisms (GCM) 10K type strain sequencing project: providing services to taxonomists for standard genome sequencing and annotation.</title>
        <authorList>
            <consortium name="The Broad Institute Genomics Platform"/>
            <consortium name="The Broad Institute Genome Sequencing Center for Infectious Disease"/>
            <person name="Wu L."/>
            <person name="Ma J."/>
        </authorList>
    </citation>
    <scope>NUCLEOTIDE SEQUENCE [LARGE SCALE GENOMIC DNA]</scope>
    <source>
        <strain evidence="4">JCM 18956</strain>
    </source>
</reference>
<name>A0ABP8VHT0_9MICO</name>
<keyword evidence="1" id="KW-0862">Zinc</keyword>
<gene>
    <name evidence="3" type="ORF">GCM10025780_00990</name>
</gene>
<sequence>MIAAPSVSYRYASPSALSSDGTGSRLSLATSGGSTPAGEVDSPYFFQGFVERPAVVAQALLLLARVARTRFYVPPNALAAVLRAADPVITATPDGLRFEAFSVCCGVYARLDIDAGALDIAHLAAGVTNVDVNPPLRQALAGLRPSEPLHLRVGEEELRVATLDDELVEESVPLPTRWLKGFAETQVLFAGMSLRHELSGIAVSRFIQSLPRASSTKSALWATHAGRALRLASRPTPGAVCVAGPERLRVLEPLLRFATGLRAYGPDAHSDSLPMSSAWVLEMPGARVTIGLSPEKSRGFSGEGALLTSLAADVEPEALRLVSNRLAFQSRIQPGRLAADVGLPENDIAPILGALASFGQLGFDFRAEAYFHRPLPMRTELLDDLHPRFSDARKLVEDGCVSDGGDSSYVVRSAEAQYRVVLGVDEDRCTCLWYTRHRGTRGPCKHVLAARTWAGHAPEAACTA</sequence>
<dbReference type="EMBL" id="BAABLM010000001">
    <property type="protein sequence ID" value="GAA4664053.1"/>
    <property type="molecule type" value="Genomic_DNA"/>
</dbReference>
<dbReference type="Pfam" id="PF04434">
    <property type="entry name" value="SWIM"/>
    <property type="match status" value="1"/>
</dbReference>
<dbReference type="RefSeq" id="WP_345371968.1">
    <property type="nucleotide sequence ID" value="NZ_BAABLM010000001.1"/>
</dbReference>
<protein>
    <submittedName>
        <fullName evidence="3">SWIM zinc finger domain-containing protein</fullName>
    </submittedName>
</protein>
<evidence type="ECO:0000256" key="1">
    <source>
        <dbReference type="PROSITE-ProRule" id="PRU00325"/>
    </source>
</evidence>
<accession>A0ABP8VHT0</accession>
<evidence type="ECO:0000313" key="4">
    <source>
        <dbReference type="Proteomes" id="UP001501295"/>
    </source>
</evidence>
<comment type="caution">
    <text evidence="3">The sequence shown here is derived from an EMBL/GenBank/DDBJ whole genome shotgun (WGS) entry which is preliminary data.</text>
</comment>
<keyword evidence="1" id="KW-0479">Metal-binding</keyword>
<dbReference type="InterPro" id="IPR007527">
    <property type="entry name" value="Znf_SWIM"/>
</dbReference>
<organism evidence="3 4">
    <name type="scientific">Frondihabitans cladoniiphilus</name>
    <dbReference type="NCBI Taxonomy" id="715785"/>
    <lineage>
        <taxon>Bacteria</taxon>
        <taxon>Bacillati</taxon>
        <taxon>Actinomycetota</taxon>
        <taxon>Actinomycetes</taxon>
        <taxon>Micrococcales</taxon>
        <taxon>Microbacteriaceae</taxon>
        <taxon>Frondihabitans</taxon>
    </lineage>
</organism>
<evidence type="ECO:0000313" key="3">
    <source>
        <dbReference type="EMBL" id="GAA4664053.1"/>
    </source>
</evidence>
<proteinExistence type="predicted"/>
<dbReference type="Proteomes" id="UP001501295">
    <property type="component" value="Unassembled WGS sequence"/>
</dbReference>
<evidence type="ECO:0000259" key="2">
    <source>
        <dbReference type="PROSITE" id="PS50966"/>
    </source>
</evidence>
<keyword evidence="4" id="KW-1185">Reference proteome</keyword>